<evidence type="ECO:0000313" key="3">
    <source>
        <dbReference type="Proteomes" id="UP000005744"/>
    </source>
</evidence>
<organism evidence="2 3">
    <name type="scientific">Beggiatoa alba B18LD</name>
    <dbReference type="NCBI Taxonomy" id="395493"/>
    <lineage>
        <taxon>Bacteria</taxon>
        <taxon>Pseudomonadati</taxon>
        <taxon>Pseudomonadota</taxon>
        <taxon>Gammaproteobacteria</taxon>
        <taxon>Thiotrichales</taxon>
        <taxon>Thiotrichaceae</taxon>
        <taxon>Beggiatoa</taxon>
    </lineage>
</organism>
<protein>
    <submittedName>
        <fullName evidence="2">Uncharacterized protein</fullName>
    </submittedName>
</protein>
<sequence>MQLVKVKEYLKKKKDDFYIVLILLACVITYRYQPTHLELVPLAIFILFITLITFAIGFLVLQAKVKKQLNLIVNNKKNVLRTAAKDALTKGLKTSNDQNRLSYYELTSFEKEFEAILKKEINTKEYDFMGQYMFYAFVFGIVLFSSMLVLFFSNKEYLSFFSSLIQSLCS</sequence>
<reference evidence="2 3" key="1">
    <citation type="submission" date="2011-11" db="EMBL/GenBank/DDBJ databases">
        <title>Improved High-Quality Draft sequence of Beggiatoa alba B18lD.</title>
        <authorList>
            <consortium name="US DOE Joint Genome Institute"/>
            <person name="Lucas S."/>
            <person name="Han J."/>
            <person name="Lapidus A."/>
            <person name="Cheng J.-F."/>
            <person name="Goodwin L."/>
            <person name="Pitluck S."/>
            <person name="Peters L."/>
            <person name="Mikhailova N."/>
            <person name="Held B."/>
            <person name="Detter J.C."/>
            <person name="Han C."/>
            <person name="Tapia R."/>
            <person name="Land M."/>
            <person name="Hauser L."/>
            <person name="Kyrpides N."/>
            <person name="Ivanova N."/>
            <person name="Pagani I."/>
            <person name="Samuel K."/>
            <person name="Teske A."/>
            <person name="Mueller J."/>
            <person name="Woyke T."/>
        </authorList>
    </citation>
    <scope>NUCLEOTIDE SEQUENCE [LARGE SCALE GENOMIC DNA]</scope>
    <source>
        <strain evidence="2 3">B18LD</strain>
    </source>
</reference>
<proteinExistence type="predicted"/>
<keyword evidence="3" id="KW-1185">Reference proteome</keyword>
<feature type="transmembrane region" description="Helical" evidence="1">
    <location>
        <begin position="132"/>
        <end position="152"/>
    </location>
</feature>
<gene>
    <name evidence="2" type="ORF">BegalDRAFT_3148</name>
</gene>
<dbReference type="HOGENOM" id="CLU_1567635_0_0_6"/>
<dbReference type="STRING" id="395493.BegalDRAFT_3148"/>
<feature type="transmembrane region" description="Helical" evidence="1">
    <location>
        <begin position="39"/>
        <end position="61"/>
    </location>
</feature>
<name>I3CK30_9GAMM</name>
<dbReference type="RefSeq" id="WP_002691630.1">
    <property type="nucleotide sequence ID" value="NZ_JH600070.1"/>
</dbReference>
<feature type="transmembrane region" description="Helical" evidence="1">
    <location>
        <begin position="16"/>
        <end position="33"/>
    </location>
</feature>
<dbReference type="EMBL" id="JH600070">
    <property type="protein sequence ID" value="EIJ43973.1"/>
    <property type="molecule type" value="Genomic_DNA"/>
</dbReference>
<evidence type="ECO:0000313" key="2">
    <source>
        <dbReference type="EMBL" id="EIJ43973.1"/>
    </source>
</evidence>
<evidence type="ECO:0000256" key="1">
    <source>
        <dbReference type="SAM" id="Phobius"/>
    </source>
</evidence>
<accession>I3CK30</accession>
<keyword evidence="1" id="KW-0472">Membrane</keyword>
<dbReference type="Proteomes" id="UP000005744">
    <property type="component" value="Unassembled WGS sequence"/>
</dbReference>
<keyword evidence="1" id="KW-0812">Transmembrane</keyword>
<keyword evidence="1" id="KW-1133">Transmembrane helix</keyword>
<dbReference type="AlphaFoldDB" id="I3CK30"/>